<name>A0A4U0GWD2_9SPHI</name>
<feature type="region of interest" description="Disordered" evidence="1">
    <location>
        <begin position="24"/>
        <end position="59"/>
    </location>
</feature>
<evidence type="ECO:0000313" key="2">
    <source>
        <dbReference type="EMBL" id="TJY63441.1"/>
    </source>
</evidence>
<dbReference type="RefSeq" id="WP_136822115.1">
    <property type="nucleotide sequence ID" value="NZ_BMJX01000006.1"/>
</dbReference>
<comment type="caution">
    <text evidence="2">The sequence shown here is derived from an EMBL/GenBank/DDBJ whole genome shotgun (WGS) entry which is preliminary data.</text>
</comment>
<sequence>MKTRNATPLNEKSTLLLITINMGRKGQYFNPKEDESDDNDLKSSDDGRNSDLISPELQQDDIDRVAIVKEQIREELKEEKINKPDDVANSDNSISNTKRNN</sequence>
<dbReference type="EMBL" id="SUKA01000006">
    <property type="protein sequence ID" value="TJY63441.1"/>
    <property type="molecule type" value="Genomic_DNA"/>
</dbReference>
<accession>A0A4U0GWD2</accession>
<protein>
    <submittedName>
        <fullName evidence="2">Uncharacterized protein</fullName>
    </submittedName>
</protein>
<keyword evidence="3" id="KW-1185">Reference proteome</keyword>
<reference evidence="2 3" key="1">
    <citation type="submission" date="2019-04" db="EMBL/GenBank/DDBJ databases">
        <title>Sphingobacterium olei sp. nov., isolated from oil-contaminated soil.</title>
        <authorList>
            <person name="Liu B."/>
        </authorList>
    </citation>
    <scope>NUCLEOTIDE SEQUENCE [LARGE SCALE GENOMIC DNA]</scope>
    <source>
        <strain evidence="2 3">Y3L14</strain>
    </source>
</reference>
<feature type="compositionally biased region" description="Polar residues" evidence="1">
    <location>
        <begin position="89"/>
        <end position="101"/>
    </location>
</feature>
<feature type="compositionally biased region" description="Basic and acidic residues" evidence="1">
    <location>
        <begin position="39"/>
        <end position="49"/>
    </location>
</feature>
<evidence type="ECO:0000313" key="3">
    <source>
        <dbReference type="Proteomes" id="UP000309872"/>
    </source>
</evidence>
<dbReference type="AlphaFoldDB" id="A0A4U0GWD2"/>
<evidence type="ECO:0000256" key="1">
    <source>
        <dbReference type="SAM" id="MobiDB-lite"/>
    </source>
</evidence>
<organism evidence="2 3">
    <name type="scientific">Sphingobacterium alkalisoli</name>
    <dbReference type="NCBI Taxonomy" id="1874115"/>
    <lineage>
        <taxon>Bacteria</taxon>
        <taxon>Pseudomonadati</taxon>
        <taxon>Bacteroidota</taxon>
        <taxon>Sphingobacteriia</taxon>
        <taxon>Sphingobacteriales</taxon>
        <taxon>Sphingobacteriaceae</taxon>
        <taxon>Sphingobacterium</taxon>
    </lineage>
</organism>
<dbReference type="Proteomes" id="UP000309872">
    <property type="component" value="Unassembled WGS sequence"/>
</dbReference>
<proteinExistence type="predicted"/>
<gene>
    <name evidence="2" type="ORF">FAZ19_17830</name>
</gene>
<feature type="region of interest" description="Disordered" evidence="1">
    <location>
        <begin position="78"/>
        <end position="101"/>
    </location>
</feature>